<evidence type="ECO:0000313" key="2">
    <source>
        <dbReference type="EMBL" id="CUU60816.1"/>
    </source>
</evidence>
<sequence>MATKTFGPPTEAVLAPDQKVLDLLDVLRRHLDMDAVSLSIWEGDLAVTQVVSGDGASFGLAPGVTVTRGRQLSREIQDARIPLVIGDARSEPQTAKSNIIKDLDIGAYAVTDLSDAQGEPYGLRACVAHRPRPGLAPREGRFLGLIASFLQEFLIDLRRLWETRSGVWRCISRLIDTGGPRIVYQPIVRMATGQVTGVEALSRFPADCFGRTRDTEGWYADARAVDLYSELETIAIRRALAALPDLPPGVKLAVNASPSTVAHGLLPLTLDLPDPSRLIVEVTEHERWADTPDAIEAVRLLRGTGVHIAVDDAGTGYSGLEQLIALRPDIIKLDHTITRGIDRDPVRAALAAGLVVLAGKIHAKVIAEGIETVEEHDAVLAAGIELGQGYLLGRPGPLATACATSRDQTS</sequence>
<dbReference type="RefSeq" id="WP_091286336.1">
    <property type="nucleotide sequence ID" value="NZ_FAOZ01000048.1"/>
</dbReference>
<protein>
    <submittedName>
        <fullName evidence="2">EAL domain, c-di-GMP-specific phosphodiesterase class I (Or its enzymatically inactive variant)</fullName>
    </submittedName>
</protein>
<dbReference type="PROSITE" id="PS50883">
    <property type="entry name" value="EAL"/>
    <property type="match status" value="1"/>
</dbReference>
<dbReference type="Proteomes" id="UP000198802">
    <property type="component" value="Unassembled WGS sequence"/>
</dbReference>
<name>A0A0S4QYV8_9ACTN</name>
<proteinExistence type="predicted"/>
<dbReference type="InterPro" id="IPR001633">
    <property type="entry name" value="EAL_dom"/>
</dbReference>
<dbReference type="PANTHER" id="PTHR33121:SF76">
    <property type="entry name" value="SIGNALING PROTEIN"/>
    <property type="match status" value="1"/>
</dbReference>
<dbReference type="SUPFAM" id="SSF141868">
    <property type="entry name" value="EAL domain-like"/>
    <property type="match status" value="1"/>
</dbReference>
<evidence type="ECO:0000259" key="1">
    <source>
        <dbReference type="PROSITE" id="PS50883"/>
    </source>
</evidence>
<dbReference type="SMART" id="SM00052">
    <property type="entry name" value="EAL"/>
    <property type="match status" value="1"/>
</dbReference>
<feature type="domain" description="EAL" evidence="1">
    <location>
        <begin position="164"/>
        <end position="409"/>
    </location>
</feature>
<gene>
    <name evidence="2" type="ORF">Ga0074812_14816</name>
</gene>
<evidence type="ECO:0000313" key="3">
    <source>
        <dbReference type="Proteomes" id="UP000198802"/>
    </source>
</evidence>
<dbReference type="AlphaFoldDB" id="A0A0S4QYV8"/>
<dbReference type="EMBL" id="FAOZ01000048">
    <property type="protein sequence ID" value="CUU60816.1"/>
    <property type="molecule type" value="Genomic_DNA"/>
</dbReference>
<dbReference type="InterPro" id="IPR050706">
    <property type="entry name" value="Cyclic-di-GMP_PDE-like"/>
</dbReference>
<organism evidence="2 3">
    <name type="scientific">Parafrankia irregularis</name>
    <dbReference type="NCBI Taxonomy" id="795642"/>
    <lineage>
        <taxon>Bacteria</taxon>
        <taxon>Bacillati</taxon>
        <taxon>Actinomycetota</taxon>
        <taxon>Actinomycetes</taxon>
        <taxon>Frankiales</taxon>
        <taxon>Frankiaceae</taxon>
        <taxon>Parafrankia</taxon>
    </lineage>
</organism>
<dbReference type="CDD" id="cd01948">
    <property type="entry name" value="EAL"/>
    <property type="match status" value="1"/>
</dbReference>
<dbReference type="InterPro" id="IPR029016">
    <property type="entry name" value="GAF-like_dom_sf"/>
</dbReference>
<accession>A0A0S4QYV8</accession>
<dbReference type="SUPFAM" id="SSF55781">
    <property type="entry name" value="GAF domain-like"/>
    <property type="match status" value="1"/>
</dbReference>
<dbReference type="InterPro" id="IPR035919">
    <property type="entry name" value="EAL_sf"/>
</dbReference>
<reference evidence="3" key="1">
    <citation type="submission" date="2015-11" db="EMBL/GenBank/DDBJ databases">
        <authorList>
            <person name="Varghese N."/>
        </authorList>
    </citation>
    <scope>NUCLEOTIDE SEQUENCE [LARGE SCALE GENOMIC DNA]</scope>
    <source>
        <strain evidence="3">DSM 45899</strain>
    </source>
</reference>
<dbReference type="Pfam" id="PF00563">
    <property type="entry name" value="EAL"/>
    <property type="match status" value="1"/>
</dbReference>
<dbReference type="Gene3D" id="3.30.450.40">
    <property type="match status" value="1"/>
</dbReference>
<dbReference type="Gene3D" id="3.20.20.450">
    <property type="entry name" value="EAL domain"/>
    <property type="match status" value="1"/>
</dbReference>
<dbReference type="PANTHER" id="PTHR33121">
    <property type="entry name" value="CYCLIC DI-GMP PHOSPHODIESTERASE PDEF"/>
    <property type="match status" value="1"/>
</dbReference>
<keyword evidence="3" id="KW-1185">Reference proteome</keyword>
<dbReference type="GO" id="GO:0071111">
    <property type="term" value="F:cyclic-guanylate-specific phosphodiesterase activity"/>
    <property type="evidence" value="ECO:0007669"/>
    <property type="project" value="InterPro"/>
</dbReference>